<reference evidence="5" key="2">
    <citation type="submission" date="2020-09" db="EMBL/GenBank/DDBJ databases">
        <authorList>
            <person name="Sun Q."/>
            <person name="Zhou Y."/>
        </authorList>
    </citation>
    <scope>NUCLEOTIDE SEQUENCE</scope>
    <source>
        <strain evidence="5">CGMCC 1.12921</strain>
    </source>
</reference>
<dbReference type="InterPro" id="IPR006379">
    <property type="entry name" value="HAD-SF_hydro_IIB"/>
</dbReference>
<evidence type="ECO:0000256" key="3">
    <source>
        <dbReference type="ARBA" id="ARBA00022801"/>
    </source>
</evidence>
<dbReference type="GO" id="GO:0004805">
    <property type="term" value="F:trehalose-phosphatase activity"/>
    <property type="evidence" value="ECO:0007669"/>
    <property type="project" value="UniProtKB-EC"/>
</dbReference>
<comment type="similarity">
    <text evidence="2 4">Belongs to the trehalose phosphatase family.</text>
</comment>
<dbReference type="Pfam" id="PF02358">
    <property type="entry name" value="Trehalose_PPase"/>
    <property type="match status" value="1"/>
</dbReference>
<dbReference type="PANTHER" id="PTHR43768:SF3">
    <property type="entry name" value="TREHALOSE 6-PHOSPHATE PHOSPHATASE"/>
    <property type="match status" value="1"/>
</dbReference>
<dbReference type="GO" id="GO:0046872">
    <property type="term" value="F:metal ion binding"/>
    <property type="evidence" value="ECO:0007669"/>
    <property type="project" value="UniProtKB-KW"/>
</dbReference>
<dbReference type="EMBL" id="BMGH01000001">
    <property type="protein sequence ID" value="GGC96764.1"/>
    <property type="molecule type" value="Genomic_DNA"/>
</dbReference>
<dbReference type="EC" id="3.1.3.12" evidence="4"/>
<organism evidence="5 6">
    <name type="scientific">Aquisalinus flavus</name>
    <dbReference type="NCBI Taxonomy" id="1526572"/>
    <lineage>
        <taxon>Bacteria</taxon>
        <taxon>Pseudomonadati</taxon>
        <taxon>Pseudomonadota</taxon>
        <taxon>Alphaproteobacteria</taxon>
        <taxon>Parvularculales</taxon>
        <taxon>Parvularculaceae</taxon>
        <taxon>Aquisalinus</taxon>
    </lineage>
</organism>
<dbReference type="InterPro" id="IPR023214">
    <property type="entry name" value="HAD_sf"/>
</dbReference>
<protein>
    <recommendedName>
        <fullName evidence="4">Trehalose 6-phosphate phosphatase</fullName>
        <ecNumber evidence="4">3.1.3.12</ecNumber>
    </recommendedName>
</protein>
<evidence type="ECO:0000313" key="6">
    <source>
        <dbReference type="Proteomes" id="UP000613582"/>
    </source>
</evidence>
<dbReference type="CDD" id="cd01627">
    <property type="entry name" value="HAD_TPP"/>
    <property type="match status" value="1"/>
</dbReference>
<dbReference type="Proteomes" id="UP000613582">
    <property type="component" value="Unassembled WGS sequence"/>
</dbReference>
<sequence length="242" mass="25324">MTNETYPPLPEKGQALFLDFDGTLAPLQDDPDTVALVDGAAPLLARLADRLDGALAVISGRDIDDLARRVPDTLWRLGNHGLNIMAPGAAALTRTDMAPAELRGGLTGLSADYPGTKVENKGSVLALHYRACPQHGEALLAAARRIVDAVEGYGVQSGKMVIEAKPSGANKGLAIREVMKQQPFAGRVPVMAGDDVTDEDGFAAVLDLGGFAVKVGEGESLAAYRLASPQAVADWLEKGIAE</sequence>
<evidence type="ECO:0000313" key="5">
    <source>
        <dbReference type="EMBL" id="GGC96764.1"/>
    </source>
</evidence>
<comment type="pathway">
    <text evidence="1 4">Glycan biosynthesis; trehalose biosynthesis.</text>
</comment>
<dbReference type="InterPro" id="IPR036412">
    <property type="entry name" value="HAD-like_sf"/>
</dbReference>
<dbReference type="UniPathway" id="UPA00299"/>
<dbReference type="InterPro" id="IPR044651">
    <property type="entry name" value="OTSB-like"/>
</dbReference>
<dbReference type="Gene3D" id="3.40.50.1000">
    <property type="entry name" value="HAD superfamily/HAD-like"/>
    <property type="match status" value="1"/>
</dbReference>
<evidence type="ECO:0000256" key="4">
    <source>
        <dbReference type="RuleBase" id="RU361117"/>
    </source>
</evidence>
<dbReference type="SUPFAM" id="SSF56784">
    <property type="entry name" value="HAD-like"/>
    <property type="match status" value="1"/>
</dbReference>
<comment type="function">
    <text evidence="4">Removes the phosphate from trehalose 6-phosphate to produce free trehalose.</text>
</comment>
<dbReference type="AlphaFoldDB" id="A0A8J2V218"/>
<dbReference type="GO" id="GO:0005992">
    <property type="term" value="P:trehalose biosynthetic process"/>
    <property type="evidence" value="ECO:0007669"/>
    <property type="project" value="UniProtKB-UniPathway"/>
</dbReference>
<keyword evidence="4" id="KW-0460">Magnesium</keyword>
<dbReference type="InterPro" id="IPR003337">
    <property type="entry name" value="Trehalose_PPase"/>
</dbReference>
<evidence type="ECO:0000256" key="2">
    <source>
        <dbReference type="ARBA" id="ARBA00008770"/>
    </source>
</evidence>
<evidence type="ECO:0000256" key="1">
    <source>
        <dbReference type="ARBA" id="ARBA00005199"/>
    </source>
</evidence>
<gene>
    <name evidence="5" type="ORF">GCM10011342_02040</name>
</gene>
<dbReference type="RefSeq" id="WP_188159442.1">
    <property type="nucleotide sequence ID" value="NZ_BMGH01000001.1"/>
</dbReference>
<comment type="cofactor">
    <cofactor evidence="4">
        <name>Mg(2+)</name>
        <dbReference type="ChEBI" id="CHEBI:18420"/>
    </cofactor>
</comment>
<keyword evidence="3 4" id="KW-0378">Hydrolase</keyword>
<dbReference type="NCBIfam" id="TIGR01484">
    <property type="entry name" value="HAD-SF-IIB"/>
    <property type="match status" value="1"/>
</dbReference>
<comment type="caution">
    <text evidence="5">The sequence shown here is derived from an EMBL/GenBank/DDBJ whole genome shotgun (WGS) entry which is preliminary data.</text>
</comment>
<dbReference type="NCBIfam" id="TIGR00685">
    <property type="entry name" value="T6PP"/>
    <property type="match status" value="1"/>
</dbReference>
<reference evidence="5" key="1">
    <citation type="journal article" date="2014" name="Int. J. Syst. Evol. Microbiol.">
        <title>Complete genome sequence of Corynebacterium casei LMG S-19264T (=DSM 44701T), isolated from a smear-ripened cheese.</title>
        <authorList>
            <consortium name="US DOE Joint Genome Institute (JGI-PGF)"/>
            <person name="Walter F."/>
            <person name="Albersmeier A."/>
            <person name="Kalinowski J."/>
            <person name="Ruckert C."/>
        </authorList>
    </citation>
    <scope>NUCLEOTIDE SEQUENCE</scope>
    <source>
        <strain evidence="5">CGMCC 1.12921</strain>
    </source>
</reference>
<keyword evidence="6" id="KW-1185">Reference proteome</keyword>
<accession>A0A8J2V218</accession>
<dbReference type="Gene3D" id="3.30.70.1020">
    <property type="entry name" value="Trehalose-6-phosphate phosphatase related protein, domain 2"/>
    <property type="match status" value="1"/>
</dbReference>
<proteinExistence type="inferred from homology"/>
<keyword evidence="4" id="KW-0479">Metal-binding</keyword>
<comment type="catalytic activity">
    <reaction evidence="4">
        <text>alpha,alpha-trehalose 6-phosphate + H2O = alpha,alpha-trehalose + phosphate</text>
        <dbReference type="Rhea" id="RHEA:23420"/>
        <dbReference type="ChEBI" id="CHEBI:15377"/>
        <dbReference type="ChEBI" id="CHEBI:16551"/>
        <dbReference type="ChEBI" id="CHEBI:43474"/>
        <dbReference type="ChEBI" id="CHEBI:58429"/>
        <dbReference type="EC" id="3.1.3.12"/>
    </reaction>
</comment>
<name>A0A8J2V218_9PROT</name>
<dbReference type="PANTHER" id="PTHR43768">
    <property type="entry name" value="TREHALOSE 6-PHOSPHATE PHOSPHATASE"/>
    <property type="match status" value="1"/>
</dbReference>